<name>A0ABD2B0V6_VESMC</name>
<accession>A0ABD2B0V6</accession>
<evidence type="ECO:0000313" key="2">
    <source>
        <dbReference type="Proteomes" id="UP001607303"/>
    </source>
</evidence>
<evidence type="ECO:0008006" key="3">
    <source>
        <dbReference type="Google" id="ProtNLM"/>
    </source>
</evidence>
<dbReference type="Proteomes" id="UP001607303">
    <property type="component" value="Unassembled WGS sequence"/>
</dbReference>
<dbReference type="EMBL" id="JAYRBN010000107">
    <property type="protein sequence ID" value="KAL2726345.1"/>
    <property type="molecule type" value="Genomic_DNA"/>
</dbReference>
<keyword evidence="2" id="KW-1185">Reference proteome</keyword>
<proteinExistence type="predicted"/>
<sequence length="308" mass="36295">MTNRSRVLMVQREQRKKKFSFNNFFLRKYSTWESRTGVIGKGSSRHTRPYFLYQDLTNTSRHLGKLYRAIGKGSSRPTRPYFLFKDLTNRSRVITHLGKLYRAIGKGSSRPTRPYFLFQDLTNRSRVITHLVKPDGVTGKGYSRTTRPYFLFQDMTNRSRVLMVQREQRKKKFSFNNFFLRKYSTWESRTGVIGKGSSRHTRPYFLYQDLTNTSRHLGKLYQAIGKGSSRPTRPYFLFQDLTNRSRVITHLVKPDGVTGKGYSPTTRPYFLFQDLTNRSRPLGKPFQDHWKGLFAPYMLIFPLSRSDQ</sequence>
<evidence type="ECO:0000313" key="1">
    <source>
        <dbReference type="EMBL" id="KAL2726345.1"/>
    </source>
</evidence>
<comment type="caution">
    <text evidence="1">The sequence shown here is derived from an EMBL/GenBank/DDBJ whole genome shotgun (WGS) entry which is preliminary data.</text>
</comment>
<dbReference type="AlphaFoldDB" id="A0ABD2B0V6"/>
<organism evidence="1 2">
    <name type="scientific">Vespula maculifrons</name>
    <name type="common">Eastern yellow jacket</name>
    <name type="synonym">Wasp</name>
    <dbReference type="NCBI Taxonomy" id="7453"/>
    <lineage>
        <taxon>Eukaryota</taxon>
        <taxon>Metazoa</taxon>
        <taxon>Ecdysozoa</taxon>
        <taxon>Arthropoda</taxon>
        <taxon>Hexapoda</taxon>
        <taxon>Insecta</taxon>
        <taxon>Pterygota</taxon>
        <taxon>Neoptera</taxon>
        <taxon>Endopterygota</taxon>
        <taxon>Hymenoptera</taxon>
        <taxon>Apocrita</taxon>
        <taxon>Aculeata</taxon>
        <taxon>Vespoidea</taxon>
        <taxon>Vespidae</taxon>
        <taxon>Vespinae</taxon>
        <taxon>Vespula</taxon>
    </lineage>
</organism>
<gene>
    <name evidence="1" type="ORF">V1477_017772</name>
</gene>
<protein>
    <recommendedName>
        <fullName evidence="3">Ribosomal protein S4</fullName>
    </recommendedName>
</protein>
<reference evidence="1 2" key="1">
    <citation type="journal article" date="2024" name="Ann. Entomol. Soc. Am.">
        <title>Genomic analyses of the southern and eastern yellowjacket wasps (Hymenoptera: Vespidae) reveal evolutionary signatures of social life.</title>
        <authorList>
            <person name="Catto M.A."/>
            <person name="Caine P.B."/>
            <person name="Orr S.E."/>
            <person name="Hunt B.G."/>
            <person name="Goodisman M.A.D."/>
        </authorList>
    </citation>
    <scope>NUCLEOTIDE SEQUENCE [LARGE SCALE GENOMIC DNA]</scope>
    <source>
        <strain evidence="1">232</strain>
        <tissue evidence="1">Head and thorax</tissue>
    </source>
</reference>